<evidence type="ECO:0000256" key="1">
    <source>
        <dbReference type="SAM" id="Phobius"/>
    </source>
</evidence>
<feature type="transmembrane region" description="Helical" evidence="1">
    <location>
        <begin position="68"/>
        <end position="87"/>
    </location>
</feature>
<feature type="transmembrane region" description="Helical" evidence="1">
    <location>
        <begin position="99"/>
        <end position="119"/>
    </location>
</feature>
<keyword evidence="1" id="KW-0472">Membrane</keyword>
<dbReference type="KEGG" id="sgz:C0216_31970"/>
<dbReference type="OrthoDB" id="3429272at2"/>
<keyword evidence="2" id="KW-0614">Plasmid</keyword>
<dbReference type="RefSeq" id="WP_114059273.1">
    <property type="nucleotide sequence ID" value="NZ_CP030864.1"/>
</dbReference>
<evidence type="ECO:0000313" key="2">
    <source>
        <dbReference type="EMBL" id="AXE28112.1"/>
    </source>
</evidence>
<keyword evidence="1" id="KW-0812">Transmembrane</keyword>
<name>A0A344UB41_9ACTN</name>
<dbReference type="AlphaFoldDB" id="A0A344UB41"/>
<keyword evidence="3" id="KW-1185">Reference proteome</keyword>
<organism evidence="2 3">
    <name type="scientific">Streptomyces globosus</name>
    <dbReference type="NCBI Taxonomy" id="68209"/>
    <lineage>
        <taxon>Bacteria</taxon>
        <taxon>Bacillati</taxon>
        <taxon>Actinomycetota</taxon>
        <taxon>Actinomycetes</taxon>
        <taxon>Kitasatosporales</taxon>
        <taxon>Streptomycetaceae</taxon>
        <taxon>Streptomyces</taxon>
    </lineage>
</organism>
<reference evidence="2 3" key="1">
    <citation type="submission" date="2018-01" db="EMBL/GenBank/DDBJ databases">
        <title>Draft genome Sequence of streptomyces globosus LZH-48.</title>
        <authorList>
            <person name="Ran K."/>
            <person name="Li Z."/>
            <person name="Wei S."/>
            <person name="Dong R."/>
        </authorList>
    </citation>
    <scope>NUCLEOTIDE SEQUENCE [LARGE SCALE GENOMIC DNA]</scope>
    <source>
        <strain evidence="2 3">LZH-48</strain>
        <plasmid evidence="2 3">unnamed2</plasmid>
    </source>
</reference>
<dbReference type="Proteomes" id="UP000252004">
    <property type="component" value="Plasmid unnamed2"/>
</dbReference>
<gene>
    <name evidence="2" type="ORF">C0216_31970</name>
</gene>
<feature type="transmembrane region" description="Helical" evidence="1">
    <location>
        <begin position="44"/>
        <end position="62"/>
    </location>
</feature>
<sequence>MPNGNERGGYGMTANQADAISTLQGTARIEAAASQAGRGWYGRYLWLFAAWQLVLVPAVLLWRGPAALAVTMPANVLAVTALSVFAVRQPVVPRGLGRSHLTVIAAWAAAYAASLALGLSAFEGSIPFAAAAALACAAPAAAAALRESRPA</sequence>
<feature type="transmembrane region" description="Helical" evidence="1">
    <location>
        <begin position="125"/>
        <end position="145"/>
    </location>
</feature>
<geneLocation type="plasmid" evidence="2 3">
    <name>unnamed2</name>
</geneLocation>
<evidence type="ECO:0000313" key="3">
    <source>
        <dbReference type="Proteomes" id="UP000252004"/>
    </source>
</evidence>
<protein>
    <submittedName>
        <fullName evidence="2">Uncharacterized protein</fullName>
    </submittedName>
</protein>
<dbReference type="EMBL" id="CP030864">
    <property type="protein sequence ID" value="AXE28112.1"/>
    <property type="molecule type" value="Genomic_DNA"/>
</dbReference>
<accession>A0A344UB41</accession>
<keyword evidence="1" id="KW-1133">Transmembrane helix</keyword>
<proteinExistence type="predicted"/>